<evidence type="ECO:0000313" key="3">
    <source>
        <dbReference type="Proteomes" id="UP001217089"/>
    </source>
</evidence>
<feature type="chain" id="PRO_5046538452" evidence="1">
    <location>
        <begin position="36"/>
        <end position="219"/>
    </location>
</feature>
<accession>A0ABQ9EGK4</accession>
<proteinExistence type="predicted"/>
<comment type="caution">
    <text evidence="2">The sequence shown here is derived from an EMBL/GenBank/DDBJ whole genome shotgun (WGS) entry which is preliminary data.</text>
</comment>
<reference evidence="2 3" key="1">
    <citation type="submission" date="2022-12" db="EMBL/GenBank/DDBJ databases">
        <title>Chromosome-level genome of Tegillarca granosa.</title>
        <authorList>
            <person name="Kim J."/>
        </authorList>
    </citation>
    <scope>NUCLEOTIDE SEQUENCE [LARGE SCALE GENOMIC DNA]</scope>
    <source>
        <strain evidence="2">Teg-2019</strain>
        <tissue evidence="2">Adductor muscle</tissue>
    </source>
</reference>
<gene>
    <name evidence="2" type="ORF">KUTeg_019046</name>
</gene>
<dbReference type="EMBL" id="JARBDR010000917">
    <property type="protein sequence ID" value="KAJ8302650.1"/>
    <property type="molecule type" value="Genomic_DNA"/>
</dbReference>
<keyword evidence="1" id="KW-0732">Signal</keyword>
<feature type="signal peptide" evidence="1">
    <location>
        <begin position="1"/>
        <end position="35"/>
    </location>
</feature>
<evidence type="ECO:0000256" key="1">
    <source>
        <dbReference type="SAM" id="SignalP"/>
    </source>
</evidence>
<keyword evidence="3" id="KW-1185">Reference proteome</keyword>
<name>A0ABQ9EGK4_TEGGR</name>
<organism evidence="2 3">
    <name type="scientific">Tegillarca granosa</name>
    <name type="common">Malaysian cockle</name>
    <name type="synonym">Anadara granosa</name>
    <dbReference type="NCBI Taxonomy" id="220873"/>
    <lineage>
        <taxon>Eukaryota</taxon>
        <taxon>Metazoa</taxon>
        <taxon>Spiralia</taxon>
        <taxon>Lophotrochozoa</taxon>
        <taxon>Mollusca</taxon>
        <taxon>Bivalvia</taxon>
        <taxon>Autobranchia</taxon>
        <taxon>Pteriomorphia</taxon>
        <taxon>Arcoida</taxon>
        <taxon>Arcoidea</taxon>
        <taxon>Arcidae</taxon>
        <taxon>Tegillarca</taxon>
    </lineage>
</organism>
<dbReference type="Proteomes" id="UP001217089">
    <property type="component" value="Unassembled WGS sequence"/>
</dbReference>
<dbReference type="Gene3D" id="2.30.30.40">
    <property type="entry name" value="SH3 Domains"/>
    <property type="match status" value="1"/>
</dbReference>
<evidence type="ECO:0000313" key="2">
    <source>
        <dbReference type="EMBL" id="KAJ8302650.1"/>
    </source>
</evidence>
<protein>
    <submittedName>
        <fullName evidence="2">Uncharacterized protein</fullName>
    </submittedName>
</protein>
<sequence>MANDKIFTRWSMVDFNSMSLFAALLFLVNVSIVNSQCACATTDVHVRSGPGVHSHVYTTLFKNHCLTEKRNGATTHADGYDWVNVDYNGKVGLANQTDNCDVGSHYYNSVGTAYYPSNDPIEGGFVDMRGAPLKTLQDFLEGKASYVSVAMDNHAGIAYGTHICIPQLNKKYQKVIDFRVVDTGSAFMGKYFSRIDICVRTRHDSFDDTINNQLTLVFP</sequence>